<name>A0A9W8MVA0_9AGAR</name>
<dbReference type="PANTHER" id="PTHR46300:SF7">
    <property type="entry name" value="P450, PUTATIVE (EUROFUNG)-RELATED"/>
    <property type="match status" value="1"/>
</dbReference>
<comment type="similarity">
    <text evidence="3 10">Belongs to the cytochrome P450 family.</text>
</comment>
<keyword evidence="8 10" id="KW-0503">Monooxygenase</keyword>
<keyword evidence="12" id="KW-1185">Reference proteome</keyword>
<dbReference type="PROSITE" id="PS00086">
    <property type="entry name" value="CYTOCHROME_P450"/>
    <property type="match status" value="1"/>
</dbReference>
<keyword evidence="4 9" id="KW-0349">Heme</keyword>
<organism evidence="11 12">
    <name type="scientific">Agrocybe chaxingu</name>
    <dbReference type="NCBI Taxonomy" id="84603"/>
    <lineage>
        <taxon>Eukaryota</taxon>
        <taxon>Fungi</taxon>
        <taxon>Dikarya</taxon>
        <taxon>Basidiomycota</taxon>
        <taxon>Agaricomycotina</taxon>
        <taxon>Agaricomycetes</taxon>
        <taxon>Agaricomycetidae</taxon>
        <taxon>Agaricales</taxon>
        <taxon>Agaricineae</taxon>
        <taxon>Strophariaceae</taxon>
        <taxon>Agrocybe</taxon>
    </lineage>
</organism>
<dbReference type="PRINTS" id="PR00463">
    <property type="entry name" value="EP450I"/>
</dbReference>
<accession>A0A9W8MVA0</accession>
<dbReference type="Gene3D" id="1.10.630.10">
    <property type="entry name" value="Cytochrome P450"/>
    <property type="match status" value="1"/>
</dbReference>
<keyword evidence="5 9" id="KW-0479">Metal-binding</keyword>
<dbReference type="InterPro" id="IPR002401">
    <property type="entry name" value="Cyt_P450_E_grp-I"/>
</dbReference>
<comment type="cofactor">
    <cofactor evidence="1 9">
        <name>heme</name>
        <dbReference type="ChEBI" id="CHEBI:30413"/>
    </cofactor>
</comment>
<dbReference type="InterPro" id="IPR050364">
    <property type="entry name" value="Cytochrome_P450_fung"/>
</dbReference>
<dbReference type="InterPro" id="IPR001128">
    <property type="entry name" value="Cyt_P450"/>
</dbReference>
<dbReference type="InterPro" id="IPR036396">
    <property type="entry name" value="Cyt_P450_sf"/>
</dbReference>
<dbReference type="PANTHER" id="PTHR46300">
    <property type="entry name" value="P450, PUTATIVE (EUROFUNG)-RELATED-RELATED"/>
    <property type="match status" value="1"/>
</dbReference>
<evidence type="ECO:0000313" key="12">
    <source>
        <dbReference type="Proteomes" id="UP001148786"/>
    </source>
</evidence>
<keyword evidence="6 10" id="KW-0560">Oxidoreductase</keyword>
<dbReference type="InterPro" id="IPR017972">
    <property type="entry name" value="Cyt_P450_CS"/>
</dbReference>
<proteinExistence type="inferred from homology"/>
<evidence type="ECO:0000256" key="5">
    <source>
        <dbReference type="ARBA" id="ARBA00022723"/>
    </source>
</evidence>
<evidence type="ECO:0000256" key="10">
    <source>
        <dbReference type="RuleBase" id="RU000461"/>
    </source>
</evidence>
<gene>
    <name evidence="11" type="ORF">NLJ89_g3669</name>
</gene>
<evidence type="ECO:0000256" key="6">
    <source>
        <dbReference type="ARBA" id="ARBA00023002"/>
    </source>
</evidence>
<evidence type="ECO:0000256" key="3">
    <source>
        <dbReference type="ARBA" id="ARBA00010617"/>
    </source>
</evidence>
<dbReference type="AlphaFoldDB" id="A0A9W8MVA0"/>
<dbReference type="GO" id="GO:0005506">
    <property type="term" value="F:iron ion binding"/>
    <property type="evidence" value="ECO:0007669"/>
    <property type="project" value="InterPro"/>
</dbReference>
<sequence length="512" mass="57885">MSTTVVVVVVLLVAFYFHSRRNRQRLPPGPKGLPILGVAKEHPKTEFWKTYAEWGRKYGNIGFISFHVLGRRIVVINSAAVAEDLLGKRSAIYSDRPFPAMGGELMKREKSIFHISYNERFKTYRRYMHSSFNPNATRSHWPILQKEARVMVANINKTPQNLVEHLRRNAAAATMKIAYGYIVDNEKDYFIDMAEESMRVGSLASAPGKWLVDSIPALKYLPDWFPGAGFKRQAKVWSEQLYTQLLEPHEWVKSQMAAGTAEPSFTSRLLESRDPQVSEAEHDEIVLFTGGAIYAAGADTTVAAVKAFYFLMMLYPDIQKRAQAEVDSIISKERRLPMMQDRASMPYIDALIQEVFRWTPSTPIGLFHCTAADDVYNGYFIPAKTTIIANIWAMTHDAEQYPDPFTFNPDRFLKKGGNGHSVQRDPRELVFGFGRRVCPGQHVAEASIFMQMVTTLAVLDISKPVDKDGRTIEPEIAFTTAIVSHVKPFQYSIKTRSQEALALLMQDIAADA</sequence>
<dbReference type="CDD" id="cd11065">
    <property type="entry name" value="CYP64-like"/>
    <property type="match status" value="1"/>
</dbReference>
<dbReference type="Proteomes" id="UP001148786">
    <property type="component" value="Unassembled WGS sequence"/>
</dbReference>
<dbReference type="PRINTS" id="PR00385">
    <property type="entry name" value="P450"/>
</dbReference>
<dbReference type="OrthoDB" id="2789670at2759"/>
<evidence type="ECO:0000256" key="7">
    <source>
        <dbReference type="ARBA" id="ARBA00023004"/>
    </source>
</evidence>
<keyword evidence="7 9" id="KW-0408">Iron</keyword>
<dbReference type="SUPFAM" id="SSF48264">
    <property type="entry name" value="Cytochrome P450"/>
    <property type="match status" value="1"/>
</dbReference>
<dbReference type="GO" id="GO:0004497">
    <property type="term" value="F:monooxygenase activity"/>
    <property type="evidence" value="ECO:0007669"/>
    <property type="project" value="UniProtKB-KW"/>
</dbReference>
<evidence type="ECO:0000256" key="1">
    <source>
        <dbReference type="ARBA" id="ARBA00001971"/>
    </source>
</evidence>
<evidence type="ECO:0000313" key="11">
    <source>
        <dbReference type="EMBL" id="KAJ3512185.1"/>
    </source>
</evidence>
<evidence type="ECO:0008006" key="13">
    <source>
        <dbReference type="Google" id="ProtNLM"/>
    </source>
</evidence>
<evidence type="ECO:0000256" key="2">
    <source>
        <dbReference type="ARBA" id="ARBA00005179"/>
    </source>
</evidence>
<feature type="binding site" description="axial binding residue" evidence="9">
    <location>
        <position position="438"/>
    </location>
    <ligand>
        <name>heme</name>
        <dbReference type="ChEBI" id="CHEBI:30413"/>
    </ligand>
    <ligandPart>
        <name>Fe</name>
        <dbReference type="ChEBI" id="CHEBI:18248"/>
    </ligandPart>
</feature>
<evidence type="ECO:0000256" key="4">
    <source>
        <dbReference type="ARBA" id="ARBA00022617"/>
    </source>
</evidence>
<evidence type="ECO:0000256" key="9">
    <source>
        <dbReference type="PIRSR" id="PIRSR602401-1"/>
    </source>
</evidence>
<comment type="pathway">
    <text evidence="2">Secondary metabolite biosynthesis.</text>
</comment>
<dbReference type="EMBL" id="JANKHO010000275">
    <property type="protein sequence ID" value="KAJ3512185.1"/>
    <property type="molecule type" value="Genomic_DNA"/>
</dbReference>
<dbReference type="Pfam" id="PF00067">
    <property type="entry name" value="p450"/>
    <property type="match status" value="1"/>
</dbReference>
<protein>
    <recommendedName>
        <fullName evidence="13">Cytochrome P450</fullName>
    </recommendedName>
</protein>
<evidence type="ECO:0000256" key="8">
    <source>
        <dbReference type="ARBA" id="ARBA00023033"/>
    </source>
</evidence>
<reference evidence="11" key="1">
    <citation type="submission" date="2022-07" db="EMBL/GenBank/DDBJ databases">
        <title>Genome Sequence of Agrocybe chaxingu.</title>
        <authorList>
            <person name="Buettner E."/>
        </authorList>
    </citation>
    <scope>NUCLEOTIDE SEQUENCE</scope>
    <source>
        <strain evidence="11">MP-N11</strain>
    </source>
</reference>
<dbReference type="GO" id="GO:0020037">
    <property type="term" value="F:heme binding"/>
    <property type="evidence" value="ECO:0007669"/>
    <property type="project" value="InterPro"/>
</dbReference>
<comment type="caution">
    <text evidence="11">The sequence shown here is derived from an EMBL/GenBank/DDBJ whole genome shotgun (WGS) entry which is preliminary data.</text>
</comment>
<dbReference type="GO" id="GO:0016705">
    <property type="term" value="F:oxidoreductase activity, acting on paired donors, with incorporation or reduction of molecular oxygen"/>
    <property type="evidence" value="ECO:0007669"/>
    <property type="project" value="InterPro"/>
</dbReference>